<feature type="compositionally biased region" description="Low complexity" evidence="6">
    <location>
        <begin position="116"/>
        <end position="174"/>
    </location>
</feature>
<feature type="compositionally biased region" description="Basic and acidic residues" evidence="6">
    <location>
        <begin position="217"/>
        <end position="226"/>
    </location>
</feature>
<dbReference type="EMBL" id="JAWRVE010000017">
    <property type="protein sequence ID" value="KAL1876283.1"/>
    <property type="molecule type" value="Genomic_DNA"/>
</dbReference>
<dbReference type="SUPFAM" id="SSF52833">
    <property type="entry name" value="Thioredoxin-like"/>
    <property type="match status" value="1"/>
</dbReference>
<feature type="region of interest" description="Disordered" evidence="6">
    <location>
        <begin position="116"/>
        <end position="300"/>
    </location>
</feature>
<feature type="compositionally biased region" description="Basic and acidic residues" evidence="6">
    <location>
        <begin position="234"/>
        <end position="276"/>
    </location>
</feature>
<evidence type="ECO:0000256" key="1">
    <source>
        <dbReference type="ARBA" id="ARBA00004406"/>
    </source>
</evidence>
<organism evidence="8 9">
    <name type="scientific">Diaporthe australafricana</name>
    <dbReference type="NCBI Taxonomy" id="127596"/>
    <lineage>
        <taxon>Eukaryota</taxon>
        <taxon>Fungi</taxon>
        <taxon>Dikarya</taxon>
        <taxon>Ascomycota</taxon>
        <taxon>Pezizomycotina</taxon>
        <taxon>Sordariomycetes</taxon>
        <taxon>Sordariomycetidae</taxon>
        <taxon>Diaporthales</taxon>
        <taxon>Diaporthaceae</taxon>
        <taxon>Diaporthe</taxon>
    </lineage>
</organism>
<evidence type="ECO:0000256" key="2">
    <source>
        <dbReference type="ARBA" id="ARBA00023230"/>
    </source>
</evidence>
<proteinExistence type="predicted"/>
<dbReference type="Gene3D" id="3.40.30.10">
    <property type="entry name" value="Glutaredoxin"/>
    <property type="match status" value="1"/>
</dbReference>
<keyword evidence="9" id="KW-1185">Reference proteome</keyword>
<feature type="region of interest" description="Disordered" evidence="6">
    <location>
        <begin position="425"/>
        <end position="499"/>
    </location>
</feature>
<evidence type="ECO:0000256" key="6">
    <source>
        <dbReference type="SAM" id="MobiDB-lite"/>
    </source>
</evidence>
<evidence type="ECO:0000313" key="9">
    <source>
        <dbReference type="Proteomes" id="UP001583177"/>
    </source>
</evidence>
<feature type="domain" description="UBX" evidence="7">
    <location>
        <begin position="298"/>
        <end position="381"/>
    </location>
</feature>
<dbReference type="SMART" id="SM00166">
    <property type="entry name" value="UBX"/>
    <property type="match status" value="1"/>
</dbReference>
<dbReference type="Proteomes" id="UP001583177">
    <property type="component" value="Unassembled WGS sequence"/>
</dbReference>
<protein>
    <recommendedName>
        <fullName evidence="4">UBX domain-containing protein 2</fullName>
    </recommendedName>
</protein>
<feature type="compositionally biased region" description="Basic and acidic residues" evidence="6">
    <location>
        <begin position="182"/>
        <end position="208"/>
    </location>
</feature>
<reference evidence="8 9" key="1">
    <citation type="journal article" date="2024" name="IMA Fungus">
        <title>IMA Genome - F19 : A genome assembly and annotation guide to empower mycologists, including annotated draft genome sequences of Ceratocystis pirilliformis, Diaporthe australafricana, Fusarium ophioides, Paecilomyces lecythidis, and Sporothrix stenoceras.</title>
        <authorList>
            <person name="Aylward J."/>
            <person name="Wilson A.M."/>
            <person name="Visagie C.M."/>
            <person name="Spraker J."/>
            <person name="Barnes I."/>
            <person name="Buitendag C."/>
            <person name="Ceriani C."/>
            <person name="Del Mar Angel L."/>
            <person name="du Plessis D."/>
            <person name="Fuchs T."/>
            <person name="Gasser K."/>
            <person name="Kramer D."/>
            <person name="Li W."/>
            <person name="Munsamy K."/>
            <person name="Piso A."/>
            <person name="Price J.L."/>
            <person name="Sonnekus B."/>
            <person name="Thomas C."/>
            <person name="van der Nest A."/>
            <person name="van Dijk A."/>
            <person name="van Heerden A."/>
            <person name="van Vuuren N."/>
            <person name="Yilmaz N."/>
            <person name="Duong T.A."/>
            <person name="van der Merwe N.A."/>
            <person name="Wingfield M.J."/>
            <person name="Wingfield B.D."/>
        </authorList>
    </citation>
    <scope>NUCLEOTIDE SEQUENCE [LARGE SCALE GENOMIC DNA]</scope>
    <source>
        <strain evidence="8 9">CMW 18300</strain>
    </source>
</reference>
<dbReference type="InterPro" id="IPR001012">
    <property type="entry name" value="UBX_dom"/>
</dbReference>
<dbReference type="PANTHER" id="PTHR46424:SF1">
    <property type="entry name" value="UBX DOMAIN-CONTAINING PROTEIN 4"/>
    <property type="match status" value="1"/>
</dbReference>
<evidence type="ECO:0000256" key="5">
    <source>
        <dbReference type="ARBA" id="ARBA00046062"/>
    </source>
</evidence>
<dbReference type="Pfam" id="PF00789">
    <property type="entry name" value="UBX"/>
    <property type="match status" value="1"/>
</dbReference>
<sequence>MFFTGTLQEGISKALQETKLVVCFVTDEEEESKTWENEFLTDDAIASSLEKDAVSLRLLAGSQEAGYLAAIFPLPKNPTLVVIRNGELKEYISAGTSKEEFVRRVSGAFQAQTASGGQASATSAAQPDSTPAAAAAAAAAVPSEPPSSESQTPGEDTPASSSTPSSSEQQGQPSMAAVAQEDEARRQAARKEREALERRRREQAKLQEEQQAAQDPAKAKQNDAKKKAAQQLAERQRQAREDRARVLKRIEDDRAERKARDENNRVARDMERRAAAGEDVEEITAAAGEPAPTSLPRRQHDQCALQARLFDGSTIRTRLPAKATLGRDVRKWIDEARTDGNTPYSLKVILTPLPNRSIDPATEEDQTLEELGLTPSSTLVLAPVDRPVPAYPSINAGLYNPVSHLIAAVLAFIGGILGSITGAVSGSGSRSSNGNSGAGQRAAPEQQDRSQAQTTGRDGGSASRINGFQNPDDSNRDQQLYNGNSLNFEPRKDEDDKDK</sequence>
<feature type="compositionally biased region" description="Basic and acidic residues" evidence="6">
    <location>
        <begin position="489"/>
        <end position="499"/>
    </location>
</feature>
<dbReference type="PANTHER" id="PTHR46424">
    <property type="entry name" value="UBX DOMAIN-CONTAINING PROTEIN 4"/>
    <property type="match status" value="1"/>
</dbReference>
<evidence type="ECO:0000313" key="8">
    <source>
        <dbReference type="EMBL" id="KAL1876283.1"/>
    </source>
</evidence>
<evidence type="ECO:0000256" key="4">
    <source>
        <dbReference type="ARBA" id="ARBA00041575"/>
    </source>
</evidence>
<comment type="function">
    <text evidence="5">Involved in endoplasmic reticulum-associated protein degradation (ERAD). Acts as a platform to recruit both UBQLN1 and VCP to the ER during ERAD.</text>
</comment>
<evidence type="ECO:0000259" key="7">
    <source>
        <dbReference type="PROSITE" id="PS50033"/>
    </source>
</evidence>
<keyword evidence="2" id="KW-0834">Unfolded protein response</keyword>
<name>A0ABR3XKU2_9PEZI</name>
<dbReference type="InterPro" id="IPR036249">
    <property type="entry name" value="Thioredoxin-like_sf"/>
</dbReference>
<dbReference type="InterPro" id="IPR029071">
    <property type="entry name" value="Ubiquitin-like_domsf"/>
</dbReference>
<evidence type="ECO:0000256" key="3">
    <source>
        <dbReference type="ARBA" id="ARBA00038812"/>
    </source>
</evidence>
<feature type="compositionally biased region" description="Low complexity" evidence="6">
    <location>
        <begin position="425"/>
        <end position="443"/>
    </location>
</feature>
<dbReference type="PROSITE" id="PS50033">
    <property type="entry name" value="UBX"/>
    <property type="match status" value="1"/>
</dbReference>
<dbReference type="SUPFAM" id="SSF54236">
    <property type="entry name" value="Ubiquitin-like"/>
    <property type="match status" value="1"/>
</dbReference>
<comment type="subunit">
    <text evidence="3">Directly interacts with VCP. Interacts with UBQLN1. Forms a complex with VCP and UBQLN1.</text>
</comment>
<accession>A0ABR3XKU2</accession>
<dbReference type="Pfam" id="PF23187">
    <property type="entry name" value="UBX7_N"/>
    <property type="match status" value="1"/>
</dbReference>
<feature type="compositionally biased region" description="Polar residues" evidence="6">
    <location>
        <begin position="463"/>
        <end position="487"/>
    </location>
</feature>
<dbReference type="Gene3D" id="3.10.20.90">
    <property type="entry name" value="Phosphatidylinositol 3-kinase Catalytic Subunit, Chain A, domain 1"/>
    <property type="match status" value="1"/>
</dbReference>
<gene>
    <name evidence="8" type="ORF">Daus18300_002911</name>
</gene>
<comment type="subcellular location">
    <subcellularLocation>
        <location evidence="1">Endoplasmic reticulum membrane</location>
        <topology evidence="1">Peripheral membrane protein</topology>
    </subcellularLocation>
</comment>
<comment type="caution">
    <text evidence="8">The sequence shown here is derived from an EMBL/GenBank/DDBJ whole genome shotgun (WGS) entry which is preliminary data.</text>
</comment>